<evidence type="ECO:0000313" key="6">
    <source>
        <dbReference type="Proteomes" id="UP000449193"/>
    </source>
</evidence>
<gene>
    <name evidence="5" type="ORF">GMD52_04890</name>
</gene>
<sequence>MLINITERAHAEVEKIFRVILPESGLTVREEQITLCHSMLDSLLHNTITLCDAGVGIGKTYAYLVACILARKYSIQLSRPLVISTSSVALQEAIRGEYLPFLSKVLLSSSVIDEPLTAYLRKGKERFVCDERLSQRLKAVAGTKKNAKQLAALRSLMLRYDLDTVTGLSEFDRRQVCVPKACPKSCARKDTCRYHVYLHQAQSGPAMIQICNHNYLLADAEHRRQGFHPLLKGYGILVVDEAHKLWDAACQMYGEILSSQDFEELSNLLEKEKCSQVVYTLREKSAHFAAAFRQVETREDERCRLPLILTSIRSKVLMECENYFSQIKRTLPEKASRWLVHRLEKMERTTRLFREQDSRYIRYLKYDRDGTPFLCAVNKDIPKQLRRALWEQRIPAILTSGTLKAGNDFHPVMEKTGLDSLPNVQTYSAPSPFDYKRNCLLYFPESSKGEPHGSDSESRRIAKEILQLVHATGGHTLVLFTSYSLMGAVYSLVKDQMPVPLMEVWRNSQDTIRRFKREQNAVLFAAGSCWEGIDFPGDIVSSLIIPRLPFPVPDPIREAQQANYMTLQDYINAVIVPEMQVKLRQGFGRAIRTETDTCVVSILDHRAALGGKYHQEVMEALPPVPVTRQIEDVEQFIRARKGPDYFFVYGREQMCLKTEKCGRFGFTAAAQDRV</sequence>
<dbReference type="InterPro" id="IPR045028">
    <property type="entry name" value="DinG/Rad3-like"/>
</dbReference>
<dbReference type="PANTHER" id="PTHR11472:SF34">
    <property type="entry name" value="REGULATOR OF TELOMERE ELONGATION HELICASE 1"/>
    <property type="match status" value="1"/>
</dbReference>
<reference evidence="5 6" key="1">
    <citation type="journal article" date="2019" name="Nat. Med.">
        <title>A library of human gut bacterial isolates paired with longitudinal multiomics data enables mechanistic microbiome research.</title>
        <authorList>
            <person name="Poyet M."/>
            <person name="Groussin M."/>
            <person name="Gibbons S.M."/>
            <person name="Avila-Pacheco J."/>
            <person name="Jiang X."/>
            <person name="Kearney S.M."/>
            <person name="Perrotta A.R."/>
            <person name="Berdy B."/>
            <person name="Zhao S."/>
            <person name="Lieberman T.D."/>
            <person name="Swanson P.K."/>
            <person name="Smith M."/>
            <person name="Roesemann S."/>
            <person name="Alexander J.E."/>
            <person name="Rich S.A."/>
            <person name="Livny J."/>
            <person name="Vlamakis H."/>
            <person name="Clish C."/>
            <person name="Bullock K."/>
            <person name="Deik A."/>
            <person name="Scott J."/>
            <person name="Pierce K.A."/>
            <person name="Xavier R.J."/>
            <person name="Alm E.J."/>
        </authorList>
    </citation>
    <scope>NUCLEOTIDE SEQUENCE [LARGE SCALE GENOMIC DNA]</scope>
    <source>
        <strain evidence="5 6">BIOML-A7</strain>
    </source>
</reference>
<dbReference type="InterPro" id="IPR014013">
    <property type="entry name" value="Helic_SF1/SF2_ATP-bd_DinG/Rad3"/>
</dbReference>
<name>A0A6I3QVS5_9FIRM</name>
<comment type="similarity">
    <text evidence="4">Belongs to the helicase family. DinG subfamily.</text>
</comment>
<dbReference type="GO" id="GO:0003678">
    <property type="term" value="F:DNA helicase activity"/>
    <property type="evidence" value="ECO:0007669"/>
    <property type="project" value="TreeGrafter"/>
</dbReference>
<dbReference type="EMBL" id="WMZR01000005">
    <property type="protein sequence ID" value="MTS50877.1"/>
    <property type="molecule type" value="Genomic_DNA"/>
</dbReference>
<proteinExistence type="inferred from homology"/>
<keyword evidence="1" id="KW-0547">Nucleotide-binding</keyword>
<keyword evidence="3" id="KW-0067">ATP-binding</keyword>
<keyword evidence="5" id="KW-0347">Helicase</keyword>
<dbReference type="PANTHER" id="PTHR11472">
    <property type="entry name" value="DNA REPAIR DEAD HELICASE RAD3/XP-D SUBFAMILY MEMBER"/>
    <property type="match status" value="1"/>
</dbReference>
<dbReference type="Proteomes" id="UP000449193">
    <property type="component" value="Unassembled WGS sequence"/>
</dbReference>
<comment type="caution">
    <text evidence="5">The sequence shown here is derived from an EMBL/GenBank/DDBJ whole genome shotgun (WGS) entry which is preliminary data.</text>
</comment>
<protein>
    <submittedName>
        <fullName evidence="5">ATP-dependent DNA helicase</fullName>
    </submittedName>
</protein>
<accession>A0A6I3QVS5</accession>
<dbReference type="GO" id="GO:0003676">
    <property type="term" value="F:nucleic acid binding"/>
    <property type="evidence" value="ECO:0007669"/>
    <property type="project" value="InterPro"/>
</dbReference>
<dbReference type="Pfam" id="PF13307">
    <property type="entry name" value="Helicase_C_2"/>
    <property type="match status" value="1"/>
</dbReference>
<dbReference type="AlphaFoldDB" id="A0A6I3QVS5"/>
<dbReference type="Gene3D" id="3.40.50.300">
    <property type="entry name" value="P-loop containing nucleotide triphosphate hydrolases"/>
    <property type="match status" value="2"/>
</dbReference>
<evidence type="ECO:0000256" key="4">
    <source>
        <dbReference type="ARBA" id="ARBA00038058"/>
    </source>
</evidence>
<evidence type="ECO:0000256" key="1">
    <source>
        <dbReference type="ARBA" id="ARBA00022741"/>
    </source>
</evidence>
<dbReference type="InterPro" id="IPR027417">
    <property type="entry name" value="P-loop_NTPase"/>
</dbReference>
<keyword evidence="2" id="KW-0378">Hydrolase</keyword>
<dbReference type="SMART" id="SM00491">
    <property type="entry name" value="HELICc2"/>
    <property type="match status" value="1"/>
</dbReference>
<evidence type="ECO:0000256" key="2">
    <source>
        <dbReference type="ARBA" id="ARBA00022801"/>
    </source>
</evidence>
<dbReference type="GO" id="GO:0006139">
    <property type="term" value="P:nucleobase-containing compound metabolic process"/>
    <property type="evidence" value="ECO:0007669"/>
    <property type="project" value="InterPro"/>
</dbReference>
<dbReference type="GO" id="GO:0016818">
    <property type="term" value="F:hydrolase activity, acting on acid anhydrides, in phosphorus-containing anhydrides"/>
    <property type="evidence" value="ECO:0007669"/>
    <property type="project" value="InterPro"/>
</dbReference>
<evidence type="ECO:0000313" key="5">
    <source>
        <dbReference type="EMBL" id="MTS50877.1"/>
    </source>
</evidence>
<dbReference type="GO" id="GO:0005524">
    <property type="term" value="F:ATP binding"/>
    <property type="evidence" value="ECO:0007669"/>
    <property type="project" value="UniProtKB-KW"/>
</dbReference>
<dbReference type="RefSeq" id="WP_155201191.1">
    <property type="nucleotide sequence ID" value="NZ_WMZL01000006.1"/>
</dbReference>
<dbReference type="InterPro" id="IPR006555">
    <property type="entry name" value="ATP-dep_Helicase_C"/>
</dbReference>
<organism evidence="5 6">
    <name type="scientific">Ruthenibacterium lactatiformans</name>
    <dbReference type="NCBI Taxonomy" id="1550024"/>
    <lineage>
        <taxon>Bacteria</taxon>
        <taxon>Bacillati</taxon>
        <taxon>Bacillota</taxon>
        <taxon>Clostridia</taxon>
        <taxon>Eubacteriales</taxon>
        <taxon>Oscillospiraceae</taxon>
        <taxon>Ruthenibacterium</taxon>
    </lineage>
</organism>
<dbReference type="SUPFAM" id="SSF52540">
    <property type="entry name" value="P-loop containing nucleoside triphosphate hydrolases"/>
    <property type="match status" value="1"/>
</dbReference>
<evidence type="ECO:0000256" key="3">
    <source>
        <dbReference type="ARBA" id="ARBA00022840"/>
    </source>
</evidence>
<dbReference type="PROSITE" id="PS51193">
    <property type="entry name" value="HELICASE_ATP_BIND_2"/>
    <property type="match status" value="1"/>
</dbReference>